<dbReference type="InterPro" id="IPR050399">
    <property type="entry name" value="HPr"/>
</dbReference>
<dbReference type="OrthoDB" id="9809047at2"/>
<dbReference type="GO" id="GO:0009401">
    <property type="term" value="P:phosphoenolpyruvate-dependent sugar phosphotransferase system"/>
    <property type="evidence" value="ECO:0007669"/>
    <property type="project" value="UniProtKB-KW"/>
</dbReference>
<dbReference type="EMBL" id="FOYM01000015">
    <property type="protein sequence ID" value="SFR07973.1"/>
    <property type="molecule type" value="Genomic_DNA"/>
</dbReference>
<dbReference type="InterPro" id="IPR000032">
    <property type="entry name" value="HPr-like"/>
</dbReference>
<dbReference type="InterPro" id="IPR002114">
    <property type="entry name" value="PTS_HPr_Ser_P_site"/>
</dbReference>
<dbReference type="PRINTS" id="PR00107">
    <property type="entry name" value="PHOSPHOCPHPR"/>
</dbReference>
<dbReference type="InterPro" id="IPR035895">
    <property type="entry name" value="HPr-like_sf"/>
</dbReference>
<organism evidence="5 6">
    <name type="scientific">Desulfoscipio geothermicus DSM 3669</name>
    <dbReference type="NCBI Taxonomy" id="1121426"/>
    <lineage>
        <taxon>Bacteria</taxon>
        <taxon>Bacillati</taxon>
        <taxon>Bacillota</taxon>
        <taxon>Clostridia</taxon>
        <taxon>Eubacteriales</taxon>
        <taxon>Desulfallaceae</taxon>
        <taxon>Desulfoscipio</taxon>
    </lineage>
</organism>
<dbReference type="RefSeq" id="WP_092483766.1">
    <property type="nucleotide sequence ID" value="NZ_FOYM01000015.1"/>
</dbReference>
<dbReference type="PROSITE" id="PS00589">
    <property type="entry name" value="PTS_HPR_SER"/>
    <property type="match status" value="1"/>
</dbReference>
<feature type="domain" description="HPr" evidence="4">
    <location>
        <begin position="1"/>
        <end position="89"/>
    </location>
</feature>
<dbReference type="GO" id="GO:0005737">
    <property type="term" value="C:cytoplasm"/>
    <property type="evidence" value="ECO:0007669"/>
    <property type="project" value="UniProtKB-SubCell"/>
</dbReference>
<dbReference type="PANTHER" id="PTHR33705">
    <property type="entry name" value="PHOSPHOCARRIER PROTEIN HPR"/>
    <property type="match status" value="1"/>
</dbReference>
<name>A0A1I6DR70_9FIRM</name>
<accession>A0A1I6DR70</accession>
<dbReference type="Proteomes" id="UP000199584">
    <property type="component" value="Unassembled WGS sequence"/>
</dbReference>
<dbReference type="Pfam" id="PF00381">
    <property type="entry name" value="PTS-HPr"/>
    <property type="match status" value="1"/>
</dbReference>
<dbReference type="CDD" id="cd00367">
    <property type="entry name" value="PTS-HPr_like"/>
    <property type="match status" value="1"/>
</dbReference>
<sequence>MVTREVTIINETGLHARPAQLFIQKANQFQSEIKVKKEDGSEGNAKSILGMMSLGLAKGSKITIEASGADEEQAVKALAELVEQGFGES</sequence>
<reference evidence="6" key="1">
    <citation type="submission" date="2016-10" db="EMBL/GenBank/DDBJ databases">
        <authorList>
            <person name="Varghese N."/>
            <person name="Submissions S."/>
        </authorList>
    </citation>
    <scope>NUCLEOTIDE SEQUENCE [LARGE SCALE GENOMIC DNA]</scope>
    <source>
        <strain evidence="6">DSM 3669</strain>
    </source>
</reference>
<evidence type="ECO:0000313" key="5">
    <source>
        <dbReference type="EMBL" id="SFR07973.1"/>
    </source>
</evidence>
<evidence type="ECO:0000259" key="4">
    <source>
        <dbReference type="PROSITE" id="PS51350"/>
    </source>
</evidence>
<dbReference type="STRING" id="39060.SAMN05660706_11595"/>
<evidence type="ECO:0000313" key="6">
    <source>
        <dbReference type="Proteomes" id="UP000199584"/>
    </source>
</evidence>
<dbReference type="AlphaFoldDB" id="A0A1I6DR70"/>
<keyword evidence="3" id="KW-0598">Phosphotransferase system</keyword>
<protein>
    <submittedName>
        <fullName evidence="5">Phosphocarrier protein</fullName>
    </submittedName>
</protein>
<evidence type="ECO:0000256" key="2">
    <source>
        <dbReference type="ARBA" id="ARBA00022490"/>
    </source>
</evidence>
<gene>
    <name evidence="5" type="ORF">SAMN05660706_11595</name>
</gene>
<keyword evidence="6" id="KW-1185">Reference proteome</keyword>
<dbReference type="PROSITE" id="PS51350">
    <property type="entry name" value="PTS_HPR_DOM"/>
    <property type="match status" value="1"/>
</dbReference>
<dbReference type="NCBIfam" id="TIGR01003">
    <property type="entry name" value="PTS_HPr_family"/>
    <property type="match status" value="1"/>
</dbReference>
<keyword evidence="2" id="KW-0963">Cytoplasm</keyword>
<dbReference type="Gene3D" id="3.30.1340.10">
    <property type="entry name" value="HPr-like"/>
    <property type="match status" value="1"/>
</dbReference>
<dbReference type="PANTHER" id="PTHR33705:SF2">
    <property type="entry name" value="PHOSPHOCARRIER PROTEIN NPR"/>
    <property type="match status" value="1"/>
</dbReference>
<proteinExistence type="predicted"/>
<comment type="subcellular location">
    <subcellularLocation>
        <location evidence="1">Cytoplasm</location>
    </subcellularLocation>
</comment>
<evidence type="ECO:0000256" key="1">
    <source>
        <dbReference type="ARBA" id="ARBA00004496"/>
    </source>
</evidence>
<dbReference type="SUPFAM" id="SSF55594">
    <property type="entry name" value="HPr-like"/>
    <property type="match status" value="1"/>
</dbReference>
<evidence type="ECO:0000256" key="3">
    <source>
        <dbReference type="ARBA" id="ARBA00022683"/>
    </source>
</evidence>